<feature type="domain" description="Ubiquitin-like" evidence="2">
    <location>
        <begin position="49"/>
        <end position="127"/>
    </location>
</feature>
<dbReference type="SUPFAM" id="SSF54236">
    <property type="entry name" value="Ubiquitin-like"/>
    <property type="match status" value="1"/>
</dbReference>
<dbReference type="InterPro" id="IPR029071">
    <property type="entry name" value="Ubiquitin-like_domsf"/>
</dbReference>
<keyword evidence="4" id="KW-1185">Reference proteome</keyword>
<proteinExistence type="predicted"/>
<dbReference type="EMBL" id="LFZO01000706">
    <property type="protein sequence ID" value="KXS99600.1"/>
    <property type="molecule type" value="Genomic_DNA"/>
</dbReference>
<dbReference type="OrthoDB" id="10384331at2759"/>
<evidence type="ECO:0000259" key="2">
    <source>
        <dbReference type="PROSITE" id="PS50053"/>
    </source>
</evidence>
<dbReference type="AlphaFoldDB" id="A0A139HAX3"/>
<feature type="compositionally biased region" description="Low complexity" evidence="1">
    <location>
        <begin position="1"/>
        <end position="29"/>
    </location>
</feature>
<protein>
    <recommendedName>
        <fullName evidence="2">Ubiquitin-like domain-containing protein</fullName>
    </recommendedName>
</protein>
<evidence type="ECO:0000313" key="3">
    <source>
        <dbReference type="EMBL" id="KXS99600.1"/>
    </source>
</evidence>
<comment type="caution">
    <text evidence="3">The sequence shown here is derived from an EMBL/GenBank/DDBJ whole genome shotgun (WGS) entry which is preliminary data.</text>
</comment>
<evidence type="ECO:0000256" key="1">
    <source>
        <dbReference type="SAM" id="MobiDB-lite"/>
    </source>
</evidence>
<reference evidence="3 4" key="1">
    <citation type="submission" date="2015-07" db="EMBL/GenBank/DDBJ databases">
        <title>Comparative genomics of the Sigatoka disease complex on banana suggests a link between parallel evolutionary changes in Pseudocercospora fijiensis and Pseudocercospora eumusae and increased virulence on the banana host.</title>
        <authorList>
            <person name="Chang T.-C."/>
            <person name="Salvucci A."/>
            <person name="Crous P.W."/>
            <person name="Stergiopoulos I."/>
        </authorList>
    </citation>
    <scope>NUCLEOTIDE SEQUENCE [LARGE SCALE GENOMIC DNA]</scope>
    <source>
        <strain evidence="3 4">CBS 116634</strain>
    </source>
</reference>
<accession>A0A139HAX3</accession>
<feature type="region of interest" description="Disordered" evidence="1">
    <location>
        <begin position="1"/>
        <end position="39"/>
    </location>
</feature>
<evidence type="ECO:0000313" key="4">
    <source>
        <dbReference type="Proteomes" id="UP000073492"/>
    </source>
</evidence>
<sequence length="131" mass="14455">MAPADRSSIASSDIIPLSSNTSSLRSSLSSEERPSLFNDEAEQTAAQKFVIKVKPSQPDAKPIAMEARGSMTVTRLAQKIAAQEGSSVEEQLLEFEDQEIFNGRWKGIDLRRSRMLAPFGITEKSTIVQKR</sequence>
<dbReference type="PROSITE" id="PS50053">
    <property type="entry name" value="UBIQUITIN_2"/>
    <property type="match status" value="1"/>
</dbReference>
<name>A0A139HAX3_9PEZI</name>
<organism evidence="3 4">
    <name type="scientific">Pseudocercospora musae</name>
    <dbReference type="NCBI Taxonomy" id="113226"/>
    <lineage>
        <taxon>Eukaryota</taxon>
        <taxon>Fungi</taxon>
        <taxon>Dikarya</taxon>
        <taxon>Ascomycota</taxon>
        <taxon>Pezizomycotina</taxon>
        <taxon>Dothideomycetes</taxon>
        <taxon>Dothideomycetidae</taxon>
        <taxon>Mycosphaerellales</taxon>
        <taxon>Mycosphaerellaceae</taxon>
        <taxon>Pseudocercospora</taxon>
    </lineage>
</organism>
<dbReference type="Gene3D" id="3.10.20.90">
    <property type="entry name" value="Phosphatidylinositol 3-kinase Catalytic Subunit, Chain A, domain 1"/>
    <property type="match status" value="1"/>
</dbReference>
<gene>
    <name evidence="3" type="ORF">AC579_5766</name>
</gene>
<dbReference type="Proteomes" id="UP000073492">
    <property type="component" value="Unassembled WGS sequence"/>
</dbReference>
<dbReference type="InterPro" id="IPR000626">
    <property type="entry name" value="Ubiquitin-like_dom"/>
</dbReference>